<evidence type="ECO:0000313" key="1">
    <source>
        <dbReference type="EMBL" id="MBF4769311.1"/>
    </source>
</evidence>
<organism evidence="1 2">
    <name type="scientific">Nocardioides agariphilus</name>
    <dbReference type="NCBI Taxonomy" id="433664"/>
    <lineage>
        <taxon>Bacteria</taxon>
        <taxon>Bacillati</taxon>
        <taxon>Actinomycetota</taxon>
        <taxon>Actinomycetes</taxon>
        <taxon>Propionibacteriales</taxon>
        <taxon>Nocardioidaceae</taxon>
        <taxon>Nocardioides</taxon>
    </lineage>
</organism>
<dbReference type="InterPro" id="IPR027417">
    <property type="entry name" value="P-loop_NTPase"/>
</dbReference>
<reference evidence="1" key="1">
    <citation type="submission" date="2020-11" db="EMBL/GenBank/DDBJ databases">
        <title>Nocardioides cynanchi sp. nov., isolated from soil of rhizosphere of Cynanchum wilfordii.</title>
        <authorList>
            <person name="Lee J.-S."/>
            <person name="Suh M.K."/>
            <person name="Kim J.-S."/>
        </authorList>
    </citation>
    <scope>NUCLEOTIDE SEQUENCE</scope>
    <source>
        <strain evidence="1">KCTC 19276</strain>
    </source>
</reference>
<evidence type="ECO:0000313" key="2">
    <source>
        <dbReference type="Proteomes" id="UP000660668"/>
    </source>
</evidence>
<keyword evidence="2" id="KW-1185">Reference proteome</keyword>
<sequence length="196" mass="21934">MFAMPRQGFVFLATTKTASTAIENAFALPASVAFRHPPALKHMNVRRFHRQVAPILAGLGHPPGSYDVVCIVREPIGWISSWYRYRSRGRIASSPKYTGDLTFEEFAEQVMDGQIRLGCMEAFVRAPQGGNGVTRMFRYDRLDSAVAWMARRAGLAKPVLPHVNVSPSRDLVISRSVRLRLEEHLAPHAELYESAV</sequence>
<name>A0A930VR23_9ACTN</name>
<gene>
    <name evidence="1" type="ORF">ISU10_16205</name>
</gene>
<dbReference type="SUPFAM" id="SSF52540">
    <property type="entry name" value="P-loop containing nucleoside triphosphate hydrolases"/>
    <property type="match status" value="1"/>
</dbReference>
<accession>A0A930VR23</accession>
<proteinExistence type="predicted"/>
<protein>
    <recommendedName>
        <fullName evidence="3">Gamma-glutamyl kinase</fullName>
    </recommendedName>
</protein>
<dbReference type="Gene3D" id="3.40.50.300">
    <property type="entry name" value="P-loop containing nucleotide triphosphate hydrolases"/>
    <property type="match status" value="1"/>
</dbReference>
<dbReference type="Proteomes" id="UP000660668">
    <property type="component" value="Unassembled WGS sequence"/>
</dbReference>
<dbReference type="AlphaFoldDB" id="A0A930VR23"/>
<evidence type="ECO:0008006" key="3">
    <source>
        <dbReference type="Google" id="ProtNLM"/>
    </source>
</evidence>
<dbReference type="EMBL" id="JADKPO010000023">
    <property type="protein sequence ID" value="MBF4769311.1"/>
    <property type="molecule type" value="Genomic_DNA"/>
</dbReference>
<comment type="caution">
    <text evidence="1">The sequence shown here is derived from an EMBL/GenBank/DDBJ whole genome shotgun (WGS) entry which is preliminary data.</text>
</comment>
<dbReference type="RefSeq" id="WP_194697454.1">
    <property type="nucleotide sequence ID" value="NZ_JADKPO010000023.1"/>
</dbReference>